<organism evidence="1 2">
    <name type="scientific">Trapa natans</name>
    <name type="common">Water chestnut</name>
    <dbReference type="NCBI Taxonomy" id="22666"/>
    <lineage>
        <taxon>Eukaryota</taxon>
        <taxon>Viridiplantae</taxon>
        <taxon>Streptophyta</taxon>
        <taxon>Embryophyta</taxon>
        <taxon>Tracheophyta</taxon>
        <taxon>Spermatophyta</taxon>
        <taxon>Magnoliopsida</taxon>
        <taxon>eudicotyledons</taxon>
        <taxon>Gunneridae</taxon>
        <taxon>Pentapetalae</taxon>
        <taxon>rosids</taxon>
        <taxon>malvids</taxon>
        <taxon>Myrtales</taxon>
        <taxon>Lythraceae</taxon>
        <taxon>Trapa</taxon>
    </lineage>
</organism>
<dbReference type="PANTHER" id="PTHR33450">
    <property type="entry name" value="EMB|CAB67623.1-RELATED"/>
    <property type="match status" value="1"/>
</dbReference>
<dbReference type="PANTHER" id="PTHR33450:SF12">
    <property type="entry name" value="COTTON FIBER PROTEIN"/>
    <property type="match status" value="1"/>
</dbReference>
<name>A0AAN7M6B1_TRANT</name>
<sequence>MKGKASGLLNKIISALTSMARAKTLVIKSKTRALRARLIIFSLLSNKEFLASTISHKLHNVLTSHHRQDNKLKYSHDGGCGHGEHNDTEEDRAAVLYSHDSMAHHTVRDPTHTPHVKYDNLHYDYGGTGDDYEDEDDPRHSMFKSEEEMDDLLTGLEDPGESVIDLVKNSKQEAGEPFSLEDEIDQVADLFIERFYRQMRIQNQHSLKEFQEMLQRGL</sequence>
<proteinExistence type="predicted"/>
<keyword evidence="2" id="KW-1185">Reference proteome</keyword>
<evidence type="ECO:0000313" key="2">
    <source>
        <dbReference type="Proteomes" id="UP001346149"/>
    </source>
</evidence>
<accession>A0AAN7M6B1</accession>
<evidence type="ECO:0000313" key="1">
    <source>
        <dbReference type="EMBL" id="KAK4792413.1"/>
    </source>
</evidence>
<dbReference type="AlphaFoldDB" id="A0AAN7M6B1"/>
<dbReference type="InterPro" id="IPR008480">
    <property type="entry name" value="DUF761_pln"/>
</dbReference>
<dbReference type="Proteomes" id="UP001346149">
    <property type="component" value="Unassembled WGS sequence"/>
</dbReference>
<dbReference type="Pfam" id="PF05553">
    <property type="entry name" value="DUF761"/>
    <property type="match status" value="1"/>
</dbReference>
<gene>
    <name evidence="1" type="ORF">SAY86_022848</name>
</gene>
<protein>
    <submittedName>
        <fullName evidence="1">Uncharacterized protein</fullName>
    </submittedName>
</protein>
<dbReference type="EMBL" id="JAXQNO010000008">
    <property type="protein sequence ID" value="KAK4792413.1"/>
    <property type="molecule type" value="Genomic_DNA"/>
</dbReference>
<reference evidence="1 2" key="1">
    <citation type="journal article" date="2023" name="Hortic Res">
        <title>Pangenome of water caltrop reveals structural variations and asymmetric subgenome divergence after allopolyploidization.</title>
        <authorList>
            <person name="Zhang X."/>
            <person name="Chen Y."/>
            <person name="Wang L."/>
            <person name="Yuan Y."/>
            <person name="Fang M."/>
            <person name="Shi L."/>
            <person name="Lu R."/>
            <person name="Comes H.P."/>
            <person name="Ma Y."/>
            <person name="Chen Y."/>
            <person name="Huang G."/>
            <person name="Zhou Y."/>
            <person name="Zheng Z."/>
            <person name="Qiu Y."/>
        </authorList>
    </citation>
    <scope>NUCLEOTIDE SEQUENCE [LARGE SCALE GENOMIC DNA]</scope>
    <source>
        <strain evidence="1">F231</strain>
    </source>
</reference>
<comment type="caution">
    <text evidence="1">The sequence shown here is derived from an EMBL/GenBank/DDBJ whole genome shotgun (WGS) entry which is preliminary data.</text>
</comment>